<dbReference type="Proteomes" id="UP001500523">
    <property type="component" value="Unassembled WGS sequence"/>
</dbReference>
<dbReference type="InterPro" id="IPR050816">
    <property type="entry name" value="Flavin-dep_Halogenase_NPB"/>
</dbReference>
<dbReference type="Pfam" id="PF04820">
    <property type="entry name" value="Trp_halogenase"/>
    <property type="match status" value="1"/>
</dbReference>
<gene>
    <name evidence="1" type="ORF">GCM10022268_11520</name>
</gene>
<dbReference type="PANTHER" id="PTHR43747:SF4">
    <property type="entry name" value="FLAVIN-DEPENDENT TRYPTOPHAN HALOGENASE"/>
    <property type="match status" value="1"/>
</dbReference>
<dbReference type="InterPro" id="IPR036188">
    <property type="entry name" value="FAD/NAD-bd_sf"/>
</dbReference>
<accession>A0ABP7DF20</accession>
<dbReference type="InterPro" id="IPR006905">
    <property type="entry name" value="Flavin_halogenase"/>
</dbReference>
<evidence type="ECO:0000313" key="1">
    <source>
        <dbReference type="EMBL" id="GAA3703541.1"/>
    </source>
</evidence>
<protein>
    <submittedName>
        <fullName evidence="1">Tryptophan 7-halogenase</fullName>
    </submittedName>
</protein>
<dbReference type="EMBL" id="BAABBF010000002">
    <property type="protein sequence ID" value="GAA3703541.1"/>
    <property type="molecule type" value="Genomic_DNA"/>
</dbReference>
<comment type="caution">
    <text evidence="1">The sequence shown here is derived from an EMBL/GenBank/DDBJ whole genome shotgun (WGS) entry which is preliminary data.</text>
</comment>
<reference evidence="2" key="1">
    <citation type="journal article" date="2019" name="Int. J. Syst. Evol. Microbiol.">
        <title>The Global Catalogue of Microorganisms (GCM) 10K type strain sequencing project: providing services to taxonomists for standard genome sequencing and annotation.</title>
        <authorList>
            <consortium name="The Broad Institute Genomics Platform"/>
            <consortium name="The Broad Institute Genome Sequencing Center for Infectious Disease"/>
            <person name="Wu L."/>
            <person name="Ma J."/>
        </authorList>
    </citation>
    <scope>NUCLEOTIDE SEQUENCE [LARGE SCALE GENOMIC DNA]</scope>
    <source>
        <strain evidence="2">JCM 17498</strain>
    </source>
</reference>
<name>A0ABP7DF20_9SPHN</name>
<dbReference type="PANTHER" id="PTHR43747">
    <property type="entry name" value="FAD-BINDING PROTEIN"/>
    <property type="match status" value="1"/>
</dbReference>
<organism evidence="1 2">
    <name type="scientific">Sphingomonas cynarae</name>
    <dbReference type="NCBI Taxonomy" id="930197"/>
    <lineage>
        <taxon>Bacteria</taxon>
        <taxon>Pseudomonadati</taxon>
        <taxon>Pseudomonadota</taxon>
        <taxon>Alphaproteobacteria</taxon>
        <taxon>Sphingomonadales</taxon>
        <taxon>Sphingomonadaceae</taxon>
        <taxon>Sphingomonas</taxon>
    </lineage>
</organism>
<sequence>MTVTGNPRIAPRAVVIVGDGPVGLLAAITFAAALPQATVTVIATPDDPAALADRLPVASPRALAFLATLGIDEPTLVAAGATHRIGERFAWGDAAFTLGTGEGVPIVAGAALHQLWLAHGAAGRFEELVPAATLAATDRFVLPEPDPRSLLSRVDHGLRIDPVRGRAMLTARARAARVTIMPSAGLQVERDGDVVRAVTLADGTRIAADLFIDASGPAALLAADDGWIDWSAALPVDRLLLATAVGVPSPTDVYAAVPAGWTATWPLADCTLTAFAYAGDITDDAEARHLFVTPADTIALHPGRRVRPLVGNVLALGDAAAMLGPLGMPGFALACAHLSLALDLMPARDPDPFLIAEYNRRATLQADRLCDHAAAFYHVAVPPGTFWGTARTRAVPEGLAVLLAQFRQRGTLPPLEEEMVSRADWAQALLGLGVRPVRADPIALSVPPATATDALTRLRDAIATLPGRLPPYPDYLGMLMRGRA</sequence>
<dbReference type="Gene3D" id="3.50.50.60">
    <property type="entry name" value="FAD/NAD(P)-binding domain"/>
    <property type="match status" value="1"/>
</dbReference>
<keyword evidence="2" id="KW-1185">Reference proteome</keyword>
<dbReference type="RefSeq" id="WP_344692418.1">
    <property type="nucleotide sequence ID" value="NZ_BAABBF010000002.1"/>
</dbReference>
<evidence type="ECO:0000313" key="2">
    <source>
        <dbReference type="Proteomes" id="UP001500523"/>
    </source>
</evidence>
<proteinExistence type="predicted"/>
<dbReference type="SUPFAM" id="SSF51905">
    <property type="entry name" value="FAD/NAD(P)-binding domain"/>
    <property type="match status" value="1"/>
</dbReference>